<dbReference type="InterPro" id="IPR045788">
    <property type="entry name" value="MobC_2"/>
</dbReference>
<accession>A0ABW8YBQ0</accession>
<protein>
    <submittedName>
        <fullName evidence="1">Conjugal transfer protein MobA</fullName>
    </submittedName>
</protein>
<organism evidence="1 2">
    <name type="scientific">Flavobacterium rhizophilum</name>
    <dbReference type="NCBI Taxonomy" id="3163296"/>
    <lineage>
        <taxon>Bacteria</taxon>
        <taxon>Pseudomonadati</taxon>
        <taxon>Bacteroidota</taxon>
        <taxon>Flavobacteriia</taxon>
        <taxon>Flavobacteriales</taxon>
        <taxon>Flavobacteriaceae</taxon>
        <taxon>Flavobacterium</taxon>
    </lineage>
</organism>
<dbReference type="NCBIfam" id="NF041324">
    <property type="entry name" value="Bacteroid_MobA"/>
    <property type="match status" value="1"/>
</dbReference>
<keyword evidence="2" id="KW-1185">Reference proteome</keyword>
<dbReference type="RefSeq" id="WP_408073782.1">
    <property type="nucleotide sequence ID" value="NZ_JBELQB010000003.1"/>
</dbReference>
<comment type="caution">
    <text evidence="1">The sequence shown here is derived from an EMBL/GenBank/DDBJ whole genome shotgun (WGS) entry which is preliminary data.</text>
</comment>
<gene>
    <name evidence="1" type="primary">mobA</name>
    <name evidence="1" type="ORF">ABS768_04520</name>
</gene>
<evidence type="ECO:0000313" key="1">
    <source>
        <dbReference type="EMBL" id="MFL9836750.1"/>
    </source>
</evidence>
<proteinExistence type="predicted"/>
<sequence>MSEKNDNKRRKGGRHPKGDRAIFRYSISLTLKENNKFLSLFEQSGMNVMAHFITACIFRSTVKTIKIDKGTTDYHMRLTTLYGQFRAVGVNYNQVVRLLYQNFSEKKAAACLYKLERQTAEMAILCRKIIELTQEFEAKHLINKHK</sequence>
<name>A0ABW8YBQ0_9FLAO</name>
<reference evidence="1 2" key="1">
    <citation type="submission" date="2024-06" db="EMBL/GenBank/DDBJ databases">
        <authorList>
            <person name="Kaempfer P."/>
            <person name="Viver T."/>
        </authorList>
    </citation>
    <scope>NUCLEOTIDE SEQUENCE [LARGE SCALE GENOMIC DNA]</scope>
    <source>
        <strain evidence="1 2">ST-75</strain>
    </source>
</reference>
<dbReference type="EMBL" id="JBELQB010000003">
    <property type="protein sequence ID" value="MFL9836750.1"/>
    <property type="molecule type" value="Genomic_DNA"/>
</dbReference>
<evidence type="ECO:0000313" key="2">
    <source>
        <dbReference type="Proteomes" id="UP001629059"/>
    </source>
</evidence>
<dbReference type="Pfam" id="PF19514">
    <property type="entry name" value="MobC_2"/>
    <property type="match status" value="1"/>
</dbReference>
<dbReference type="Proteomes" id="UP001629059">
    <property type="component" value="Unassembled WGS sequence"/>
</dbReference>